<gene>
    <name evidence="10" type="primary">Pla2g4c</name>
</gene>
<dbReference type="RefSeq" id="XP_012891604.1">
    <property type="nucleotide sequence ID" value="XM_013036150.1"/>
</dbReference>
<evidence type="ECO:0000256" key="3">
    <source>
        <dbReference type="ARBA" id="ARBA00023422"/>
    </source>
</evidence>
<keyword evidence="9" id="KW-1185">Reference proteome</keyword>
<feature type="coiled-coil region" evidence="7">
    <location>
        <begin position="462"/>
        <end position="489"/>
    </location>
</feature>
<dbReference type="FunCoup" id="A0A1S3GTL3">
    <property type="interactions" value="689"/>
</dbReference>
<dbReference type="GO" id="GO:0047498">
    <property type="term" value="F:calcium-dependent phospholipase A2 activity"/>
    <property type="evidence" value="ECO:0007669"/>
    <property type="project" value="TreeGrafter"/>
</dbReference>
<organism evidence="9 10">
    <name type="scientific">Dipodomys ordii</name>
    <name type="common">Ord's kangaroo rat</name>
    <dbReference type="NCBI Taxonomy" id="10020"/>
    <lineage>
        <taxon>Eukaryota</taxon>
        <taxon>Metazoa</taxon>
        <taxon>Chordata</taxon>
        <taxon>Craniata</taxon>
        <taxon>Vertebrata</taxon>
        <taxon>Euteleostomi</taxon>
        <taxon>Mammalia</taxon>
        <taxon>Eutheria</taxon>
        <taxon>Euarchontoglires</taxon>
        <taxon>Glires</taxon>
        <taxon>Rodentia</taxon>
        <taxon>Castorimorpha</taxon>
        <taxon>Heteromyidae</taxon>
        <taxon>Dipodomyinae</taxon>
        <taxon>Dipodomys</taxon>
    </lineage>
</organism>
<evidence type="ECO:0000256" key="7">
    <source>
        <dbReference type="SAM" id="Coils"/>
    </source>
</evidence>
<accession>A0A1S3GTL3</accession>
<evidence type="ECO:0000256" key="4">
    <source>
        <dbReference type="ARBA" id="ARBA00048373"/>
    </source>
</evidence>
<feature type="domain" description="PLA2c" evidence="8">
    <location>
        <begin position="1"/>
        <end position="492"/>
    </location>
</feature>
<evidence type="ECO:0000313" key="10">
    <source>
        <dbReference type="RefSeq" id="XP_012891604.1"/>
    </source>
</evidence>
<evidence type="ECO:0000256" key="2">
    <source>
        <dbReference type="ARBA" id="ARBA00023098"/>
    </source>
</evidence>
<protein>
    <submittedName>
        <fullName evidence="10">Cytosolic phospholipase A2 gamma</fullName>
    </submittedName>
</protein>
<comment type="catalytic activity">
    <reaction evidence="4">
        <text>1-hexadecanoyl-2-(5Z,8Z,11Z,14Z-eicosatetraenoyl)-sn-glycero-3-phosphocholine + H2O = 1-hexadecanoyl-sn-glycero-3-phosphocholine + (5Z,8Z,11Z,14Z)-eicosatetraenoate + H(+)</text>
        <dbReference type="Rhea" id="RHEA:40427"/>
        <dbReference type="ChEBI" id="CHEBI:15377"/>
        <dbReference type="ChEBI" id="CHEBI:15378"/>
        <dbReference type="ChEBI" id="CHEBI:32395"/>
        <dbReference type="ChEBI" id="CHEBI:72998"/>
        <dbReference type="ChEBI" id="CHEBI:73003"/>
    </reaction>
    <physiologicalReaction direction="left-to-right" evidence="4">
        <dbReference type="Rhea" id="RHEA:40428"/>
    </physiologicalReaction>
</comment>
<sequence>MAENTNPQDGLAQEGVKQEKACVEKRNPWVLKALEVQGIQATQAPLIAVLGSGGGMRAHIGFLGVLSELKELGLLDAIMYLAGVSGSTWAMSSFYSNHGDIAHVESNLKHRFEQPEWSMSVSMQKAIESSSFKNYSLTDFWAYLIVSRQSREFQDSCLSSLKKDVEAGALPYPVFAAIDNDLHPEWVKKKNKNMILSLKDKFWRSSKREIAREALDVEGLLLDFLVTYKTDPKAPGLPEMIQALSQALNAIPEDGPEYAEKMLKWETMSEEEQGQFLQLVVHSLTQLRRQPSQYISLGSWMDTVSFLNKTIACFWNWEWGTVYNFLHEGVSANDKIAQEMCNRKLLHLVDAGLAINSAYPLVLPPARDIQLILSFDFSAGDPFETVLATADYCKQHGIPFPPVDKAKLKQCAEAPDSCYIFKGDTGPTVMHFPLFNQCNCKDDIEAWRNKYGTFKISDTYTLELVQDLLDKAKENVRNSKQKILDTIKEMME</sequence>
<dbReference type="InterPro" id="IPR016035">
    <property type="entry name" value="Acyl_Trfase/lysoPLipase"/>
</dbReference>
<keyword evidence="7" id="KW-0175">Coiled coil</keyword>
<dbReference type="PANTHER" id="PTHR10728">
    <property type="entry name" value="CYTOSOLIC PHOSPHOLIPASE A2"/>
    <property type="match status" value="1"/>
</dbReference>
<dbReference type="Proteomes" id="UP000081671">
    <property type="component" value="Unplaced"/>
</dbReference>
<dbReference type="GeneID" id="106000934"/>
<dbReference type="OrthoDB" id="270970at2759"/>
<dbReference type="CTD" id="8605"/>
<dbReference type="InParanoid" id="A0A1S3GTL3"/>
<dbReference type="GO" id="GO:0005635">
    <property type="term" value="C:nuclear envelope"/>
    <property type="evidence" value="ECO:0007669"/>
    <property type="project" value="TreeGrafter"/>
</dbReference>
<keyword evidence="2 6" id="KW-0443">Lipid metabolism</keyword>
<dbReference type="GO" id="GO:0046475">
    <property type="term" value="P:glycerophospholipid catabolic process"/>
    <property type="evidence" value="ECO:0007669"/>
    <property type="project" value="TreeGrafter"/>
</dbReference>
<evidence type="ECO:0000256" key="5">
    <source>
        <dbReference type="ARBA" id="ARBA00048656"/>
    </source>
</evidence>
<proteinExistence type="predicted"/>
<name>A0A1S3GTL3_DIPOR</name>
<keyword evidence="1 6" id="KW-0378">Hydrolase</keyword>
<dbReference type="PROSITE" id="PS51210">
    <property type="entry name" value="PLA2C"/>
    <property type="match status" value="1"/>
</dbReference>
<dbReference type="AlphaFoldDB" id="A0A1S3GTL3"/>
<evidence type="ECO:0000256" key="6">
    <source>
        <dbReference type="PROSITE-ProRule" id="PRU00555"/>
    </source>
</evidence>
<dbReference type="GO" id="GO:0005654">
    <property type="term" value="C:nucleoplasm"/>
    <property type="evidence" value="ECO:0007669"/>
    <property type="project" value="TreeGrafter"/>
</dbReference>
<dbReference type="PANTHER" id="PTHR10728:SF39">
    <property type="entry name" value="CYTOSOLIC PHOSPHOLIPASE A2 GAMMA"/>
    <property type="match status" value="1"/>
</dbReference>
<dbReference type="KEGG" id="dord:106000934"/>
<dbReference type="GO" id="GO:0005509">
    <property type="term" value="F:calcium ion binding"/>
    <property type="evidence" value="ECO:0007669"/>
    <property type="project" value="TreeGrafter"/>
</dbReference>
<comment type="catalytic activity">
    <reaction evidence="5">
        <text>1-hexadecanoyl-sn-glycero-3-phosphocholine + H2O = sn-glycerol 3-phosphocholine + hexadecanoate + H(+)</text>
        <dbReference type="Rhea" id="RHEA:40435"/>
        <dbReference type="ChEBI" id="CHEBI:7896"/>
        <dbReference type="ChEBI" id="CHEBI:15377"/>
        <dbReference type="ChEBI" id="CHEBI:15378"/>
        <dbReference type="ChEBI" id="CHEBI:16870"/>
        <dbReference type="ChEBI" id="CHEBI:72998"/>
    </reaction>
    <physiologicalReaction direction="left-to-right" evidence="5">
        <dbReference type="Rhea" id="RHEA:40436"/>
    </physiologicalReaction>
</comment>
<evidence type="ECO:0000256" key="1">
    <source>
        <dbReference type="ARBA" id="ARBA00022801"/>
    </source>
</evidence>
<dbReference type="Gene3D" id="3.40.1090.10">
    <property type="entry name" value="Cytosolic phospholipase A2 catalytic domain"/>
    <property type="match status" value="2"/>
</dbReference>
<dbReference type="GO" id="GO:0005544">
    <property type="term" value="F:calcium-dependent phospholipid binding"/>
    <property type="evidence" value="ECO:0007669"/>
    <property type="project" value="TreeGrafter"/>
</dbReference>
<evidence type="ECO:0000259" key="8">
    <source>
        <dbReference type="PROSITE" id="PS51210"/>
    </source>
</evidence>
<dbReference type="GO" id="GO:0005829">
    <property type="term" value="C:cytosol"/>
    <property type="evidence" value="ECO:0007669"/>
    <property type="project" value="TreeGrafter"/>
</dbReference>
<dbReference type="InterPro" id="IPR002642">
    <property type="entry name" value="LysoPLipase_cat_dom"/>
</dbReference>
<keyword evidence="6" id="KW-0442">Lipid degradation</keyword>
<evidence type="ECO:0000313" key="9">
    <source>
        <dbReference type="Proteomes" id="UP000081671"/>
    </source>
</evidence>
<dbReference type="SUPFAM" id="SSF52151">
    <property type="entry name" value="FabD/lysophospholipase-like"/>
    <property type="match status" value="1"/>
</dbReference>
<reference evidence="10" key="1">
    <citation type="submission" date="2025-08" db="UniProtKB">
        <authorList>
            <consortium name="RefSeq"/>
        </authorList>
    </citation>
    <scope>IDENTIFICATION</scope>
    <source>
        <tissue evidence="10">Kidney</tissue>
    </source>
</reference>
<comment type="catalytic activity">
    <reaction evidence="3">
        <text>a 1,2-diacyl-sn-glycero-3-phosphocholine + H2O = a 1-acyl-sn-glycero-3-phosphocholine + a fatty acid + H(+)</text>
        <dbReference type="Rhea" id="RHEA:15801"/>
        <dbReference type="ChEBI" id="CHEBI:15377"/>
        <dbReference type="ChEBI" id="CHEBI:15378"/>
        <dbReference type="ChEBI" id="CHEBI:28868"/>
        <dbReference type="ChEBI" id="CHEBI:57643"/>
        <dbReference type="ChEBI" id="CHEBI:58168"/>
        <dbReference type="EC" id="3.1.1.4"/>
    </reaction>
    <physiologicalReaction direction="left-to-right" evidence="3">
        <dbReference type="Rhea" id="RHEA:15802"/>
    </physiologicalReaction>
</comment>
<dbReference type="SMART" id="SM00022">
    <property type="entry name" value="PLAc"/>
    <property type="match status" value="1"/>
</dbReference>
<dbReference type="Pfam" id="PF01735">
    <property type="entry name" value="PLA2_B"/>
    <property type="match status" value="1"/>
</dbReference>